<dbReference type="InterPro" id="IPR011527">
    <property type="entry name" value="ABC1_TM_dom"/>
</dbReference>
<keyword evidence="5 7" id="KW-1133">Transmembrane helix</keyword>
<dbReference type="RefSeq" id="WP_079533326.1">
    <property type="nucleotide sequence ID" value="NZ_CP047394.1"/>
</dbReference>
<comment type="subcellular location">
    <subcellularLocation>
        <location evidence="1">Cell membrane</location>
        <topology evidence="1">Multi-pass membrane protein</topology>
    </subcellularLocation>
</comment>
<reference evidence="10 11" key="1">
    <citation type="submission" date="2019-06" db="EMBL/GenBank/DDBJ databases">
        <title>An operon consisting of a P-type ATPase gene and a transcriptional regular gene given the different cadmium resistance in Bacillus vietamensis 151-6 and Bacillus marisflavi 151-25.</title>
        <authorList>
            <person name="Yu X."/>
        </authorList>
    </citation>
    <scope>NUCLEOTIDE SEQUENCE [LARGE SCALE GENOMIC DNA]</scope>
    <source>
        <strain evidence="10 11">151-6</strain>
    </source>
</reference>
<dbReference type="InterPro" id="IPR027417">
    <property type="entry name" value="P-loop_NTPase"/>
</dbReference>
<keyword evidence="2 7" id="KW-0812">Transmembrane</keyword>
<feature type="transmembrane region" description="Helical" evidence="7">
    <location>
        <begin position="63"/>
        <end position="82"/>
    </location>
</feature>
<evidence type="ECO:0000313" key="10">
    <source>
        <dbReference type="EMBL" id="QHE62640.1"/>
    </source>
</evidence>
<keyword evidence="3" id="KW-0547">Nucleotide-binding</keyword>
<evidence type="ECO:0000256" key="3">
    <source>
        <dbReference type="ARBA" id="ARBA00022741"/>
    </source>
</evidence>
<evidence type="ECO:0000259" key="8">
    <source>
        <dbReference type="PROSITE" id="PS50893"/>
    </source>
</evidence>
<dbReference type="EMBL" id="CP047394">
    <property type="protein sequence ID" value="QHE62640.1"/>
    <property type="molecule type" value="Genomic_DNA"/>
</dbReference>
<dbReference type="SUPFAM" id="SSF52540">
    <property type="entry name" value="P-loop containing nucleoside triphosphate hydrolases"/>
    <property type="match status" value="1"/>
</dbReference>
<dbReference type="PANTHER" id="PTHR43394:SF1">
    <property type="entry name" value="ATP-BINDING CASSETTE SUB-FAMILY B MEMBER 10, MITOCHONDRIAL"/>
    <property type="match status" value="1"/>
</dbReference>
<dbReference type="InterPro" id="IPR039421">
    <property type="entry name" value="Type_1_exporter"/>
</dbReference>
<protein>
    <submittedName>
        <fullName evidence="10">ATP-binding cassette domain-containing protein</fullName>
    </submittedName>
</protein>
<evidence type="ECO:0000256" key="1">
    <source>
        <dbReference type="ARBA" id="ARBA00004651"/>
    </source>
</evidence>
<dbReference type="InterPro" id="IPR003593">
    <property type="entry name" value="AAA+_ATPase"/>
</dbReference>
<evidence type="ECO:0000256" key="2">
    <source>
        <dbReference type="ARBA" id="ARBA00022692"/>
    </source>
</evidence>
<accession>A0A6I6UVA8</accession>
<dbReference type="SMART" id="SM00382">
    <property type="entry name" value="AAA"/>
    <property type="match status" value="1"/>
</dbReference>
<dbReference type="InterPro" id="IPR017871">
    <property type="entry name" value="ABC_transporter-like_CS"/>
</dbReference>
<dbReference type="PANTHER" id="PTHR43394">
    <property type="entry name" value="ATP-DEPENDENT PERMEASE MDL1, MITOCHONDRIAL"/>
    <property type="match status" value="1"/>
</dbReference>
<dbReference type="PROSITE" id="PS00211">
    <property type="entry name" value="ABC_TRANSPORTER_1"/>
    <property type="match status" value="1"/>
</dbReference>
<gene>
    <name evidence="10" type="ORF">FHE72_17620</name>
</gene>
<evidence type="ECO:0000256" key="7">
    <source>
        <dbReference type="SAM" id="Phobius"/>
    </source>
</evidence>
<dbReference type="InterPro" id="IPR003439">
    <property type="entry name" value="ABC_transporter-like_ATP-bd"/>
</dbReference>
<dbReference type="InterPro" id="IPR036640">
    <property type="entry name" value="ABC1_TM_sf"/>
</dbReference>
<dbReference type="GO" id="GO:0015421">
    <property type="term" value="F:ABC-type oligopeptide transporter activity"/>
    <property type="evidence" value="ECO:0007669"/>
    <property type="project" value="TreeGrafter"/>
</dbReference>
<evidence type="ECO:0000256" key="4">
    <source>
        <dbReference type="ARBA" id="ARBA00022840"/>
    </source>
</evidence>
<keyword evidence="6 7" id="KW-0472">Membrane</keyword>
<dbReference type="Gene3D" id="3.40.50.300">
    <property type="entry name" value="P-loop containing nucleotide triphosphate hydrolases"/>
    <property type="match status" value="1"/>
</dbReference>
<feature type="domain" description="ABC transmembrane type-1" evidence="9">
    <location>
        <begin position="24"/>
        <end position="312"/>
    </location>
</feature>
<feature type="transmembrane region" description="Helical" evidence="7">
    <location>
        <begin position="259"/>
        <end position="277"/>
    </location>
</feature>
<dbReference type="GO" id="GO:0005524">
    <property type="term" value="F:ATP binding"/>
    <property type="evidence" value="ECO:0007669"/>
    <property type="project" value="UniProtKB-KW"/>
</dbReference>
<evidence type="ECO:0000313" key="11">
    <source>
        <dbReference type="Proteomes" id="UP000465062"/>
    </source>
</evidence>
<feature type="transmembrane region" description="Helical" evidence="7">
    <location>
        <begin position="21"/>
        <end position="43"/>
    </location>
</feature>
<dbReference type="Gene3D" id="1.20.1560.10">
    <property type="entry name" value="ABC transporter type 1, transmembrane domain"/>
    <property type="match status" value="1"/>
</dbReference>
<organism evidence="10 11">
    <name type="scientific">Rossellomorea vietnamensis</name>
    <dbReference type="NCBI Taxonomy" id="218284"/>
    <lineage>
        <taxon>Bacteria</taxon>
        <taxon>Bacillati</taxon>
        <taxon>Bacillota</taxon>
        <taxon>Bacilli</taxon>
        <taxon>Bacillales</taxon>
        <taxon>Bacillaceae</taxon>
        <taxon>Rossellomorea</taxon>
    </lineage>
</organism>
<dbReference type="PROSITE" id="PS50929">
    <property type="entry name" value="ABC_TM1F"/>
    <property type="match status" value="1"/>
</dbReference>
<proteinExistence type="predicted"/>
<name>A0A6I6UVA8_9BACI</name>
<evidence type="ECO:0000256" key="5">
    <source>
        <dbReference type="ARBA" id="ARBA00022989"/>
    </source>
</evidence>
<feature type="domain" description="ABC transporter" evidence="8">
    <location>
        <begin position="343"/>
        <end position="580"/>
    </location>
</feature>
<feature type="transmembrane region" description="Helical" evidence="7">
    <location>
        <begin position="150"/>
        <end position="183"/>
    </location>
</feature>
<sequence>MRLFLQNLHFCLKHIIKATKVYFFLYCSLVTLTSFFPVIQLIITTNLINDLHRVLENDVEVNRIFWLLGFQFSILFIREVLIKVQSLIELVMSQRLDFYLQKKLLNKLIDIDYFYFEDSNFLNHLERIRGDVGSRFLSTIKECLESLRNLITLITILTFLFSIHWSLIFIPVIAAIPAIVIHLKFGAESFHLVKFQSAQAREQNYIFTLFSQRNSNKELRTYNAVNHLIAKWAKTFKQNNDEVVKLQTSHAIKSSLIKIYTFIILSLGTLTLVLLYINQKIRLGDLVASLDAIQKAQVSISGFARSMTSISTSHYYVGDIKSLITLEEMKTMKEKFPENPKEIRVSRFSFTYPGTSKKVLKDISFTAGVNQTIMIVGENGAGKSTLMKCLLGLYKVQDNTIMVNGNCINKINKKSFMENISIIFQDFIKYEFSVNENIQMGVQEKNKKVESIARKAGAHSFIKNLPSKYQTRLGRMFTSSIDLSGGQWQKVALARALYKNSPIIILDEPTSALDPGAEHELFKDFKKISQNKITFYISHRMYSCHLADKILVLKDGELVESGTHDELMNYGGNYRDMYLKQASMYKKNMEKEKLPV</sequence>
<dbReference type="GO" id="GO:0016887">
    <property type="term" value="F:ATP hydrolysis activity"/>
    <property type="evidence" value="ECO:0007669"/>
    <property type="project" value="InterPro"/>
</dbReference>
<dbReference type="SUPFAM" id="SSF90123">
    <property type="entry name" value="ABC transporter transmembrane region"/>
    <property type="match status" value="1"/>
</dbReference>
<evidence type="ECO:0000259" key="9">
    <source>
        <dbReference type="PROSITE" id="PS50929"/>
    </source>
</evidence>
<dbReference type="Proteomes" id="UP000465062">
    <property type="component" value="Chromosome"/>
</dbReference>
<dbReference type="GO" id="GO:0005886">
    <property type="term" value="C:plasma membrane"/>
    <property type="evidence" value="ECO:0007669"/>
    <property type="project" value="UniProtKB-SubCell"/>
</dbReference>
<evidence type="ECO:0000256" key="6">
    <source>
        <dbReference type="ARBA" id="ARBA00023136"/>
    </source>
</evidence>
<dbReference type="AlphaFoldDB" id="A0A6I6UVA8"/>
<dbReference type="PROSITE" id="PS50893">
    <property type="entry name" value="ABC_TRANSPORTER_2"/>
    <property type="match status" value="1"/>
</dbReference>
<dbReference type="Pfam" id="PF00005">
    <property type="entry name" value="ABC_tran"/>
    <property type="match status" value="1"/>
</dbReference>
<dbReference type="KEGG" id="bvq:FHE72_17620"/>
<keyword evidence="4 10" id="KW-0067">ATP-binding</keyword>